<dbReference type="Gene3D" id="3.40.50.1820">
    <property type="entry name" value="alpha/beta hydrolase"/>
    <property type="match status" value="1"/>
</dbReference>
<protein>
    <submittedName>
        <fullName evidence="5">Predicted dienelactone hydrolase</fullName>
    </submittedName>
</protein>
<name>A0A1G7TTE7_9FLAO</name>
<sequence length="327" mass="36937">MRKIGYTILLFLSTYSCLLAQIKNFNQISKRYIDVSRGNRLLLTEIWYPGNLVDENSKEIFDISKTVVRKHPLVLLSHGTGGNRFSLNWLANILAGEGFIVASVDHFGNTTDNKIPEYFVRYWERPLDISFVMDQLLEDPNFSDIIDHNRLAVVGFSLGGYTSLALAGARLDCSLFKKAAKNKQGKQELNVPEMGDLTQLIDKIDCKQIPKVLKDDRVKAFVALSPALGLGFSTEDQFNVEAPVLIIGTEGDTITPIKSNAIKYHRFIPTSQIKVLKRNLGHYIFLPKLKEYSPDEAIFFKDPQGVDRTEVHQEVGRIIVDFLDKSL</sequence>
<dbReference type="InterPro" id="IPR016986">
    <property type="entry name" value="UCP031982_abhydr"/>
</dbReference>
<evidence type="ECO:0000313" key="6">
    <source>
        <dbReference type="Proteomes" id="UP000199203"/>
    </source>
</evidence>
<dbReference type="SUPFAM" id="SSF53474">
    <property type="entry name" value="alpha/beta-Hydrolases"/>
    <property type="match status" value="1"/>
</dbReference>
<dbReference type="EMBL" id="FNBH01000004">
    <property type="protein sequence ID" value="SDG38471.1"/>
    <property type="molecule type" value="Genomic_DNA"/>
</dbReference>
<dbReference type="PIRSF" id="PIRSF031982">
    <property type="entry name" value="UCP031982_abhydr"/>
    <property type="match status" value="1"/>
</dbReference>
<dbReference type="GO" id="GO:0003847">
    <property type="term" value="F:1-alkyl-2-acetylglycerophosphocholine esterase activity"/>
    <property type="evidence" value="ECO:0007669"/>
    <property type="project" value="TreeGrafter"/>
</dbReference>
<evidence type="ECO:0000313" key="5">
    <source>
        <dbReference type="EMBL" id="SDG38471.1"/>
    </source>
</evidence>
<dbReference type="Pfam" id="PF12740">
    <property type="entry name" value="PETase"/>
    <property type="match status" value="1"/>
</dbReference>
<dbReference type="InterPro" id="IPR041127">
    <property type="entry name" value="PET_hydrolase/cutinase-like"/>
</dbReference>
<accession>A0A1G7TTE7</accession>
<organism evidence="5 6">
    <name type="scientific">Epilithonimonas hungarica</name>
    <dbReference type="NCBI Taxonomy" id="454006"/>
    <lineage>
        <taxon>Bacteria</taxon>
        <taxon>Pseudomonadati</taxon>
        <taxon>Bacteroidota</taxon>
        <taxon>Flavobacteriia</taxon>
        <taxon>Flavobacteriales</taxon>
        <taxon>Weeksellaceae</taxon>
        <taxon>Chryseobacterium group</taxon>
        <taxon>Epilithonimonas</taxon>
    </lineage>
</organism>
<reference evidence="6" key="1">
    <citation type="submission" date="2016-10" db="EMBL/GenBank/DDBJ databases">
        <authorList>
            <person name="Varghese N."/>
            <person name="Submissions S."/>
        </authorList>
    </citation>
    <scope>NUCLEOTIDE SEQUENCE [LARGE SCALE GENOMIC DNA]</scope>
    <source>
        <strain evidence="6">DSM 19684</strain>
    </source>
</reference>
<dbReference type="OrthoDB" id="9814760at2"/>
<keyword evidence="1 5" id="KW-0378">Hydrolase</keyword>
<evidence type="ECO:0000256" key="1">
    <source>
        <dbReference type="ARBA" id="ARBA00022801"/>
    </source>
</evidence>
<keyword evidence="2" id="KW-0442">Lipid degradation</keyword>
<dbReference type="AlphaFoldDB" id="A0A1G7TTE7"/>
<keyword evidence="3" id="KW-0443">Lipid metabolism</keyword>
<feature type="domain" description="PET hydrolase/cutinase-like" evidence="4">
    <location>
        <begin position="79"/>
        <end position="170"/>
    </location>
</feature>
<dbReference type="GO" id="GO:0016042">
    <property type="term" value="P:lipid catabolic process"/>
    <property type="evidence" value="ECO:0007669"/>
    <property type="project" value="UniProtKB-KW"/>
</dbReference>
<dbReference type="PROSITE" id="PS51257">
    <property type="entry name" value="PROKAR_LIPOPROTEIN"/>
    <property type="match status" value="1"/>
</dbReference>
<evidence type="ECO:0000256" key="3">
    <source>
        <dbReference type="ARBA" id="ARBA00023098"/>
    </source>
</evidence>
<evidence type="ECO:0000256" key="2">
    <source>
        <dbReference type="ARBA" id="ARBA00022963"/>
    </source>
</evidence>
<gene>
    <name evidence="5" type="ORF">SAMN05421825_3212</name>
</gene>
<evidence type="ECO:0000259" key="4">
    <source>
        <dbReference type="Pfam" id="PF12740"/>
    </source>
</evidence>
<keyword evidence="6" id="KW-1185">Reference proteome</keyword>
<dbReference type="InterPro" id="IPR029058">
    <property type="entry name" value="AB_hydrolase_fold"/>
</dbReference>
<dbReference type="PANTHER" id="PTHR10272:SF0">
    <property type="entry name" value="PLATELET-ACTIVATING FACTOR ACETYLHYDROLASE"/>
    <property type="match status" value="1"/>
</dbReference>
<dbReference type="PANTHER" id="PTHR10272">
    <property type="entry name" value="PLATELET-ACTIVATING FACTOR ACETYLHYDROLASE"/>
    <property type="match status" value="1"/>
</dbReference>
<dbReference type="Proteomes" id="UP000199203">
    <property type="component" value="Unassembled WGS sequence"/>
</dbReference>
<proteinExistence type="predicted"/>